<dbReference type="EMBL" id="OOIL02003725">
    <property type="protein sequence ID" value="VFQ89112.1"/>
    <property type="molecule type" value="Genomic_DNA"/>
</dbReference>
<feature type="compositionally biased region" description="Basic and acidic residues" evidence="1">
    <location>
        <begin position="51"/>
        <end position="76"/>
    </location>
</feature>
<feature type="region of interest" description="Disordered" evidence="1">
    <location>
        <begin position="51"/>
        <end position="84"/>
    </location>
</feature>
<organism evidence="2 3">
    <name type="scientific">Cuscuta campestris</name>
    <dbReference type="NCBI Taxonomy" id="132261"/>
    <lineage>
        <taxon>Eukaryota</taxon>
        <taxon>Viridiplantae</taxon>
        <taxon>Streptophyta</taxon>
        <taxon>Embryophyta</taxon>
        <taxon>Tracheophyta</taxon>
        <taxon>Spermatophyta</taxon>
        <taxon>Magnoliopsida</taxon>
        <taxon>eudicotyledons</taxon>
        <taxon>Gunneridae</taxon>
        <taxon>Pentapetalae</taxon>
        <taxon>asterids</taxon>
        <taxon>lamiids</taxon>
        <taxon>Solanales</taxon>
        <taxon>Convolvulaceae</taxon>
        <taxon>Cuscuteae</taxon>
        <taxon>Cuscuta</taxon>
        <taxon>Cuscuta subgen. Grammica</taxon>
        <taxon>Cuscuta sect. Cleistogrammica</taxon>
    </lineage>
</organism>
<reference evidence="2 3" key="1">
    <citation type="submission" date="2018-04" db="EMBL/GenBank/DDBJ databases">
        <authorList>
            <person name="Vogel A."/>
        </authorList>
    </citation>
    <scope>NUCLEOTIDE SEQUENCE [LARGE SCALE GENOMIC DNA]</scope>
</reference>
<name>A0A484MJY8_9ASTE</name>
<dbReference type="Proteomes" id="UP000595140">
    <property type="component" value="Unassembled WGS sequence"/>
</dbReference>
<proteinExistence type="predicted"/>
<dbReference type="AlphaFoldDB" id="A0A484MJY8"/>
<evidence type="ECO:0000313" key="3">
    <source>
        <dbReference type="Proteomes" id="UP000595140"/>
    </source>
</evidence>
<keyword evidence="3" id="KW-1185">Reference proteome</keyword>
<evidence type="ECO:0000256" key="1">
    <source>
        <dbReference type="SAM" id="MobiDB-lite"/>
    </source>
</evidence>
<gene>
    <name evidence="2" type="ORF">CCAM_LOCUS30888</name>
</gene>
<evidence type="ECO:0000313" key="2">
    <source>
        <dbReference type="EMBL" id="VFQ89112.1"/>
    </source>
</evidence>
<accession>A0A484MJY8</accession>
<protein>
    <submittedName>
        <fullName evidence="2">Uncharacterized protein</fullName>
    </submittedName>
</protein>
<sequence length="132" mass="15273">MDAFETRLARGEIAIADGEENFEEMRQGMDEFYLTTAISIVESLILFKKPEKTKPKDQDRKEKSGGDHDRGKETIKKTKGAKKYKVGERPPLKCFFYECPHKARKCLKKAKLSALMEEIEEQEREEERVGSL</sequence>